<sequence>MEIDAARSFVRDHHRAVMATRTSSGGIQQTPVTVAVDDEGRFVVSSRETAYKTRNLRRDPWAQLCIFTDAFYGDWIYVEGTTEITSLPEAMEGLVDYYRRVSGEHDDWDDYREAMRRDRRVLLHIEATRVGPDRSG</sequence>
<name>A0A6J4N8W7_9ACTN</name>
<dbReference type="Gene3D" id="2.30.110.10">
    <property type="entry name" value="Electron Transport, Fmn-binding Protein, Chain A"/>
    <property type="match status" value="1"/>
</dbReference>
<dbReference type="InterPro" id="IPR052019">
    <property type="entry name" value="F420H2_bilvrd_red/Heme_oxyg"/>
</dbReference>
<feature type="domain" description="Pyridoxamine 5'-phosphate oxidase N-terminal" evidence="2">
    <location>
        <begin position="4"/>
        <end position="130"/>
    </location>
</feature>
<dbReference type="GO" id="GO:0070967">
    <property type="term" value="F:coenzyme F420 binding"/>
    <property type="evidence" value="ECO:0007669"/>
    <property type="project" value="TreeGrafter"/>
</dbReference>
<protein>
    <submittedName>
        <fullName evidence="3">Pyridoxine 5'-phosphate oxidase, Rv1155</fullName>
    </submittedName>
</protein>
<organism evidence="3">
    <name type="scientific">uncultured Nocardioidaceae bacterium</name>
    <dbReference type="NCBI Taxonomy" id="253824"/>
    <lineage>
        <taxon>Bacteria</taxon>
        <taxon>Bacillati</taxon>
        <taxon>Actinomycetota</taxon>
        <taxon>Actinomycetes</taxon>
        <taxon>Propionibacteriales</taxon>
        <taxon>Nocardioidaceae</taxon>
        <taxon>environmental samples</taxon>
    </lineage>
</organism>
<dbReference type="InterPro" id="IPR019920">
    <property type="entry name" value="F420-binding_dom_put"/>
</dbReference>
<dbReference type="GO" id="GO:0016627">
    <property type="term" value="F:oxidoreductase activity, acting on the CH-CH group of donors"/>
    <property type="evidence" value="ECO:0007669"/>
    <property type="project" value="TreeGrafter"/>
</dbReference>
<evidence type="ECO:0000259" key="2">
    <source>
        <dbReference type="Pfam" id="PF01243"/>
    </source>
</evidence>
<dbReference type="PANTHER" id="PTHR35176:SF2">
    <property type="entry name" value="F420H(2)-DEPENDENT REDUCTASE RV1155"/>
    <property type="match status" value="1"/>
</dbReference>
<dbReference type="InterPro" id="IPR012349">
    <property type="entry name" value="Split_barrel_FMN-bd"/>
</dbReference>
<evidence type="ECO:0000256" key="1">
    <source>
        <dbReference type="ARBA" id="ARBA00023002"/>
    </source>
</evidence>
<evidence type="ECO:0000313" key="3">
    <source>
        <dbReference type="EMBL" id="CAA9381093.1"/>
    </source>
</evidence>
<dbReference type="GO" id="GO:0005829">
    <property type="term" value="C:cytosol"/>
    <property type="evidence" value="ECO:0007669"/>
    <property type="project" value="TreeGrafter"/>
</dbReference>
<dbReference type="Pfam" id="PF01243">
    <property type="entry name" value="PNPOx_N"/>
    <property type="match status" value="1"/>
</dbReference>
<dbReference type="NCBIfam" id="TIGR03618">
    <property type="entry name" value="Rv1155_F420"/>
    <property type="match status" value="1"/>
</dbReference>
<dbReference type="AlphaFoldDB" id="A0A6J4N8W7"/>
<gene>
    <name evidence="3" type="ORF">AVDCRST_MAG47-2174</name>
</gene>
<dbReference type="InterPro" id="IPR011576">
    <property type="entry name" value="Pyridox_Oxase_N"/>
</dbReference>
<dbReference type="EMBL" id="CADCUK010000144">
    <property type="protein sequence ID" value="CAA9381093.1"/>
    <property type="molecule type" value="Genomic_DNA"/>
</dbReference>
<dbReference type="PANTHER" id="PTHR35176">
    <property type="entry name" value="HEME OXYGENASE HI_0854-RELATED"/>
    <property type="match status" value="1"/>
</dbReference>
<keyword evidence="1" id="KW-0560">Oxidoreductase</keyword>
<proteinExistence type="predicted"/>
<dbReference type="SUPFAM" id="SSF50475">
    <property type="entry name" value="FMN-binding split barrel"/>
    <property type="match status" value="1"/>
</dbReference>
<reference evidence="3" key="1">
    <citation type="submission" date="2020-02" db="EMBL/GenBank/DDBJ databases">
        <authorList>
            <person name="Meier V. D."/>
        </authorList>
    </citation>
    <scope>NUCLEOTIDE SEQUENCE</scope>
    <source>
        <strain evidence="3">AVDCRST_MAG47</strain>
    </source>
</reference>
<accession>A0A6J4N8W7</accession>